<dbReference type="FunFam" id="3.30.160.60:FF:000100">
    <property type="entry name" value="Zinc finger 45-like"/>
    <property type="match status" value="1"/>
</dbReference>
<keyword evidence="5" id="KW-0862">Zinc</keyword>
<dbReference type="FunFam" id="3.30.160.60:FF:000176">
    <property type="entry name" value="zinc finger protein 70"/>
    <property type="match status" value="1"/>
</dbReference>
<evidence type="ECO:0000256" key="1">
    <source>
        <dbReference type="ARBA" id="ARBA00004123"/>
    </source>
</evidence>
<dbReference type="FunFam" id="3.30.160.60:FF:002343">
    <property type="entry name" value="Zinc finger protein 33A"/>
    <property type="match status" value="1"/>
</dbReference>
<reference evidence="14" key="1">
    <citation type="journal article" date="2023" name="Mol. Biol. Evol.">
        <title>Third-Generation Sequencing Reveals the Adaptive Role of the Epigenome in Three Deep-Sea Polychaetes.</title>
        <authorList>
            <person name="Perez M."/>
            <person name="Aroh O."/>
            <person name="Sun Y."/>
            <person name="Lan Y."/>
            <person name="Juniper S.K."/>
            <person name="Young C.R."/>
            <person name="Angers B."/>
            <person name="Qian P.Y."/>
        </authorList>
    </citation>
    <scope>NUCLEOTIDE SEQUENCE</scope>
    <source>
        <strain evidence="14">R07B-5</strain>
    </source>
</reference>
<dbReference type="PROSITE" id="PS00028">
    <property type="entry name" value="ZINC_FINGER_C2H2_1"/>
    <property type="match status" value="9"/>
</dbReference>
<comment type="caution">
    <text evidence="14">The sequence shown here is derived from an EMBL/GenBank/DDBJ whole genome shotgun (WGS) entry which is preliminary data.</text>
</comment>
<dbReference type="InterPro" id="IPR013087">
    <property type="entry name" value="Znf_C2H2_type"/>
</dbReference>
<evidence type="ECO:0000313" key="15">
    <source>
        <dbReference type="Proteomes" id="UP001209878"/>
    </source>
</evidence>
<feature type="region of interest" description="Disordered" evidence="12">
    <location>
        <begin position="108"/>
        <end position="186"/>
    </location>
</feature>
<evidence type="ECO:0000256" key="7">
    <source>
        <dbReference type="ARBA" id="ARBA00023125"/>
    </source>
</evidence>
<feature type="domain" description="C2H2-type" evidence="13">
    <location>
        <begin position="271"/>
        <end position="300"/>
    </location>
</feature>
<dbReference type="PROSITE" id="PS50157">
    <property type="entry name" value="ZINC_FINGER_C2H2_2"/>
    <property type="match status" value="9"/>
</dbReference>
<keyword evidence="15" id="KW-1185">Reference proteome</keyword>
<keyword evidence="6" id="KW-0805">Transcription regulation</keyword>
<evidence type="ECO:0000259" key="13">
    <source>
        <dbReference type="PROSITE" id="PS50157"/>
    </source>
</evidence>
<dbReference type="FunFam" id="3.30.160.60:FF:000446">
    <property type="entry name" value="Zinc finger protein"/>
    <property type="match status" value="1"/>
</dbReference>
<feature type="domain" description="C2H2-type" evidence="13">
    <location>
        <begin position="357"/>
        <end position="384"/>
    </location>
</feature>
<dbReference type="GO" id="GO:0000978">
    <property type="term" value="F:RNA polymerase II cis-regulatory region sequence-specific DNA binding"/>
    <property type="evidence" value="ECO:0007669"/>
    <property type="project" value="TreeGrafter"/>
</dbReference>
<feature type="domain" description="C2H2-type" evidence="13">
    <location>
        <begin position="196"/>
        <end position="223"/>
    </location>
</feature>
<evidence type="ECO:0000256" key="6">
    <source>
        <dbReference type="ARBA" id="ARBA00023015"/>
    </source>
</evidence>
<feature type="compositionally biased region" description="Basic and acidic residues" evidence="12">
    <location>
        <begin position="173"/>
        <end position="186"/>
    </location>
</feature>
<dbReference type="FunFam" id="3.30.160.60:FF:000325">
    <property type="entry name" value="ZFP90 zinc finger protein"/>
    <property type="match status" value="1"/>
</dbReference>
<feature type="compositionally biased region" description="Basic and acidic residues" evidence="12">
    <location>
        <begin position="152"/>
        <end position="163"/>
    </location>
</feature>
<dbReference type="PANTHER" id="PTHR24388:SF53">
    <property type="entry name" value="CHORION TRANSCRIPTION FACTOR CF2-RELATED"/>
    <property type="match status" value="1"/>
</dbReference>
<protein>
    <recommendedName>
        <fullName evidence="13">C2H2-type domain-containing protein</fullName>
    </recommendedName>
</protein>
<keyword evidence="7" id="KW-0238">DNA-binding</keyword>
<evidence type="ECO:0000256" key="9">
    <source>
        <dbReference type="ARBA" id="ARBA00023242"/>
    </source>
</evidence>
<keyword evidence="4 10" id="KW-0863">Zinc-finger</keyword>
<keyword evidence="11" id="KW-0175">Coiled coil</keyword>
<dbReference type="GO" id="GO:0008270">
    <property type="term" value="F:zinc ion binding"/>
    <property type="evidence" value="ECO:0007669"/>
    <property type="project" value="UniProtKB-KW"/>
</dbReference>
<evidence type="ECO:0000256" key="4">
    <source>
        <dbReference type="ARBA" id="ARBA00022771"/>
    </source>
</evidence>
<proteinExistence type="predicted"/>
<feature type="domain" description="C2H2-type" evidence="13">
    <location>
        <begin position="413"/>
        <end position="440"/>
    </location>
</feature>
<dbReference type="Gene3D" id="3.30.160.60">
    <property type="entry name" value="Classic Zinc Finger"/>
    <property type="match status" value="8"/>
</dbReference>
<keyword evidence="9" id="KW-0539">Nucleus</keyword>
<keyword evidence="8" id="KW-0804">Transcription</keyword>
<dbReference type="SMART" id="SM00355">
    <property type="entry name" value="ZnF_C2H2"/>
    <property type="match status" value="9"/>
</dbReference>
<evidence type="ECO:0000256" key="2">
    <source>
        <dbReference type="ARBA" id="ARBA00022723"/>
    </source>
</evidence>
<feature type="domain" description="C2H2-type" evidence="13">
    <location>
        <begin position="301"/>
        <end position="328"/>
    </location>
</feature>
<gene>
    <name evidence="14" type="ORF">NP493_844g01043</name>
</gene>
<evidence type="ECO:0000256" key="3">
    <source>
        <dbReference type="ARBA" id="ARBA00022737"/>
    </source>
</evidence>
<dbReference type="GO" id="GO:0005634">
    <property type="term" value="C:nucleus"/>
    <property type="evidence" value="ECO:0007669"/>
    <property type="project" value="UniProtKB-SubCell"/>
</dbReference>
<feature type="domain" description="C2H2-type" evidence="13">
    <location>
        <begin position="441"/>
        <end position="469"/>
    </location>
</feature>
<dbReference type="EMBL" id="JAODUO010000843">
    <property type="protein sequence ID" value="KAK2173911.1"/>
    <property type="molecule type" value="Genomic_DNA"/>
</dbReference>
<dbReference type="PANTHER" id="PTHR24388">
    <property type="entry name" value="ZINC FINGER PROTEIN"/>
    <property type="match status" value="1"/>
</dbReference>
<dbReference type="Proteomes" id="UP001209878">
    <property type="component" value="Unassembled WGS sequence"/>
</dbReference>
<evidence type="ECO:0000256" key="10">
    <source>
        <dbReference type="PROSITE-ProRule" id="PRU00042"/>
    </source>
</evidence>
<dbReference type="FunFam" id="3.30.160.60:FF:001228">
    <property type="entry name" value="Zinc finger protein 236"/>
    <property type="match status" value="1"/>
</dbReference>
<dbReference type="GO" id="GO:0000981">
    <property type="term" value="F:DNA-binding transcription factor activity, RNA polymerase II-specific"/>
    <property type="evidence" value="ECO:0007669"/>
    <property type="project" value="TreeGrafter"/>
</dbReference>
<feature type="domain" description="C2H2-type" evidence="13">
    <location>
        <begin position="385"/>
        <end position="412"/>
    </location>
</feature>
<feature type="domain" description="C2H2-type" evidence="13">
    <location>
        <begin position="329"/>
        <end position="356"/>
    </location>
</feature>
<accession>A0AAD9KM60</accession>
<dbReference type="InterPro" id="IPR050527">
    <property type="entry name" value="Snail/Krueppel_Znf"/>
</dbReference>
<organism evidence="14 15">
    <name type="scientific">Ridgeia piscesae</name>
    <name type="common">Tubeworm</name>
    <dbReference type="NCBI Taxonomy" id="27915"/>
    <lineage>
        <taxon>Eukaryota</taxon>
        <taxon>Metazoa</taxon>
        <taxon>Spiralia</taxon>
        <taxon>Lophotrochozoa</taxon>
        <taxon>Annelida</taxon>
        <taxon>Polychaeta</taxon>
        <taxon>Sedentaria</taxon>
        <taxon>Canalipalpata</taxon>
        <taxon>Sabellida</taxon>
        <taxon>Siboglinidae</taxon>
        <taxon>Ridgeia</taxon>
    </lineage>
</organism>
<name>A0AAD9KM60_RIDPI</name>
<dbReference type="FunFam" id="3.30.160.60:FF:000478">
    <property type="entry name" value="Zinc finger protein 133"/>
    <property type="match status" value="1"/>
</dbReference>
<evidence type="ECO:0000256" key="8">
    <source>
        <dbReference type="ARBA" id="ARBA00023163"/>
    </source>
</evidence>
<dbReference type="InterPro" id="IPR036236">
    <property type="entry name" value="Znf_C2H2_sf"/>
</dbReference>
<keyword evidence="3" id="KW-0677">Repeat</keyword>
<evidence type="ECO:0000256" key="11">
    <source>
        <dbReference type="SAM" id="Coils"/>
    </source>
</evidence>
<dbReference type="SUPFAM" id="SSF57667">
    <property type="entry name" value="beta-beta-alpha zinc fingers"/>
    <property type="match status" value="4"/>
</dbReference>
<feature type="domain" description="C2H2-type" evidence="13">
    <location>
        <begin position="243"/>
        <end position="270"/>
    </location>
</feature>
<sequence>MIGDENSVTVYVVELEGDVQQVSLVAPTDSAETKEVETDRLQEVVEEKDCATDSVAMATDTSEMSETITMTGKTSIAVQANDYEIERRSGILPARRRIIPFKFRDFHNPAEMDQDSSDTDYIPGDVDPVPSRRGRRPGRPPGSRGRGRPRALPKDHCYDRSEETIGETSQTGSEEKVERDGDREDTPDYCDAAGGYLCDSDNCGQRFSRLAALRQHKMIQHTGGPVRRGRPPKGSIRSTTHTFKCQECSKTFNQKGNMKVHMRVHTGEKPFKCSFPKCGKSFCSNESLKRHKLAHLGVKLFPCDICEQKFSSNVALKEHIARHTDTRPYKCDVCDRWFRQVSCLRRHMITHSDETPFSCNVCGRKFSQMVYLKSHMRMHTGEKPFKCDTCNKQFAHHSDLIRHHTVHSGDKPYKCDVCGAAFSDPSSRRRHLREHNGLKPYTCQLCKETFKRSGQLKAHLSKKHMLNKNDIVITKSGQLSELQFELEIDNTNCGQMQTLVLQENPQFADESATLEHLAGRQDETLAVQRSGEAPLVDATDENHIIVAQTRLSELAEDGEEQQQQLIAETQRLVQQIQSQLDGASSDGQTVHVAYQIMHDDDNQPILEIRYQSTGTRQNGAGEDVGISQEEQGEVEVEGGGKTIVVQSVCRDGEQPMEQPDLCQTQNEVGPSQQLMMVQYDGLTDLTEINNVQPEPTVSVSQPLVKQQQTDIVQSVDTSPECVAMTTSNDHLQNDPENPVLSLMHVDGAIDYVHHPDFASQDYYNWLSNFTEACRLTQLPLDAEHFHEISQVHKSLADVLAMPTGILADKGNFRILMSISRELNEIINEHLAFVLQGLKDNK</sequence>
<evidence type="ECO:0000256" key="12">
    <source>
        <dbReference type="SAM" id="MobiDB-lite"/>
    </source>
</evidence>
<dbReference type="Pfam" id="PF00096">
    <property type="entry name" value="zf-C2H2"/>
    <property type="match status" value="6"/>
</dbReference>
<keyword evidence="2" id="KW-0479">Metal-binding</keyword>
<feature type="coiled-coil region" evidence="11">
    <location>
        <begin position="559"/>
        <end position="586"/>
    </location>
</feature>
<evidence type="ECO:0000256" key="5">
    <source>
        <dbReference type="ARBA" id="ARBA00022833"/>
    </source>
</evidence>
<dbReference type="AlphaFoldDB" id="A0AAD9KM60"/>
<comment type="subcellular location">
    <subcellularLocation>
        <location evidence="1">Nucleus</location>
    </subcellularLocation>
</comment>
<evidence type="ECO:0000313" key="14">
    <source>
        <dbReference type="EMBL" id="KAK2173911.1"/>
    </source>
</evidence>
<dbReference type="Pfam" id="PF13894">
    <property type="entry name" value="zf-C2H2_4"/>
    <property type="match status" value="1"/>
</dbReference>